<organism evidence="1 2">
    <name type="scientific">Datura stramonium</name>
    <name type="common">Jimsonweed</name>
    <name type="synonym">Common thornapple</name>
    <dbReference type="NCBI Taxonomy" id="4076"/>
    <lineage>
        <taxon>Eukaryota</taxon>
        <taxon>Viridiplantae</taxon>
        <taxon>Streptophyta</taxon>
        <taxon>Embryophyta</taxon>
        <taxon>Tracheophyta</taxon>
        <taxon>Spermatophyta</taxon>
        <taxon>Magnoliopsida</taxon>
        <taxon>eudicotyledons</taxon>
        <taxon>Gunneridae</taxon>
        <taxon>Pentapetalae</taxon>
        <taxon>asterids</taxon>
        <taxon>lamiids</taxon>
        <taxon>Solanales</taxon>
        <taxon>Solanaceae</taxon>
        <taxon>Solanoideae</taxon>
        <taxon>Datureae</taxon>
        <taxon>Datura</taxon>
    </lineage>
</organism>
<evidence type="ECO:0000313" key="2">
    <source>
        <dbReference type="Proteomes" id="UP000823775"/>
    </source>
</evidence>
<comment type="caution">
    <text evidence="1">The sequence shown here is derived from an EMBL/GenBank/DDBJ whole genome shotgun (WGS) entry which is preliminary data.</text>
</comment>
<dbReference type="EMBL" id="JACEIK010000199">
    <property type="protein sequence ID" value="MCD7452208.1"/>
    <property type="molecule type" value="Genomic_DNA"/>
</dbReference>
<keyword evidence="2" id="KW-1185">Reference proteome</keyword>
<protein>
    <submittedName>
        <fullName evidence="1">Uncharacterized protein</fullName>
    </submittedName>
</protein>
<name>A0ABS8RZH5_DATST</name>
<proteinExistence type="predicted"/>
<gene>
    <name evidence="1" type="ORF">HAX54_015491</name>
</gene>
<sequence length="114" mass="12498">MSTLACYVDADIFPPLGYAVSWDNSLIVPEFFPPTYLHWQTSALTPPVSISLPDLFSDLYRVDGWDIPYFSVNSSGDTIVGEIKAPNLISNLSNGEACVSPMSKKSKQKILLAI</sequence>
<reference evidence="1 2" key="1">
    <citation type="journal article" date="2021" name="BMC Genomics">
        <title>Datura genome reveals duplications of psychoactive alkaloid biosynthetic genes and high mutation rate following tissue culture.</title>
        <authorList>
            <person name="Rajewski A."/>
            <person name="Carter-House D."/>
            <person name="Stajich J."/>
            <person name="Litt A."/>
        </authorList>
    </citation>
    <scope>NUCLEOTIDE SEQUENCE [LARGE SCALE GENOMIC DNA]</scope>
    <source>
        <strain evidence="1">AR-01</strain>
    </source>
</reference>
<evidence type="ECO:0000313" key="1">
    <source>
        <dbReference type="EMBL" id="MCD7452208.1"/>
    </source>
</evidence>
<dbReference type="Proteomes" id="UP000823775">
    <property type="component" value="Unassembled WGS sequence"/>
</dbReference>
<accession>A0ABS8RZH5</accession>